<dbReference type="InterPro" id="IPR034743">
    <property type="entry name" value="RH1"/>
</dbReference>
<dbReference type="InterPro" id="IPR034744">
    <property type="entry name" value="RH2"/>
</dbReference>
<feature type="coiled-coil region" evidence="4">
    <location>
        <begin position="85"/>
        <end position="144"/>
    </location>
</feature>
<keyword evidence="3 4" id="KW-0175">Coiled coil</keyword>
<dbReference type="GO" id="GO:0005078">
    <property type="term" value="F:MAP-kinase scaffold activity"/>
    <property type="evidence" value="ECO:0007669"/>
    <property type="project" value="InterPro"/>
</dbReference>
<dbReference type="Gene3D" id="1.20.5.1000">
    <property type="entry name" value="arf6 gtpase in complex with a specific effector, jip4"/>
    <property type="match status" value="1"/>
</dbReference>
<feature type="coiled-coil region" evidence="4">
    <location>
        <begin position="343"/>
        <end position="377"/>
    </location>
</feature>
<dbReference type="GO" id="GO:0008432">
    <property type="term" value="F:JUN kinase binding"/>
    <property type="evidence" value="ECO:0007669"/>
    <property type="project" value="TreeGrafter"/>
</dbReference>
<name>A0A5J4NL20_9TREM</name>
<evidence type="ECO:0000256" key="2">
    <source>
        <dbReference type="ARBA" id="ARBA00022490"/>
    </source>
</evidence>
<dbReference type="AlphaFoldDB" id="A0A5J4NL20"/>
<evidence type="ECO:0000256" key="4">
    <source>
        <dbReference type="SAM" id="Coils"/>
    </source>
</evidence>
<evidence type="ECO:0008006" key="10">
    <source>
        <dbReference type="Google" id="ProtNLM"/>
    </source>
</evidence>
<dbReference type="GO" id="GO:0016192">
    <property type="term" value="P:vesicle-mediated transport"/>
    <property type="evidence" value="ECO:0007669"/>
    <property type="project" value="TreeGrafter"/>
</dbReference>
<dbReference type="GO" id="GO:0030159">
    <property type="term" value="F:signaling receptor complex adaptor activity"/>
    <property type="evidence" value="ECO:0007669"/>
    <property type="project" value="TreeGrafter"/>
</dbReference>
<keyword evidence="9" id="KW-1185">Reference proteome</keyword>
<dbReference type="Pfam" id="PF09744">
    <property type="entry name" value="RH1"/>
    <property type="match status" value="1"/>
</dbReference>
<dbReference type="GO" id="GO:0005737">
    <property type="term" value="C:cytoplasm"/>
    <property type="evidence" value="ECO:0007669"/>
    <property type="project" value="UniProtKB-SubCell"/>
</dbReference>
<evidence type="ECO:0000259" key="7">
    <source>
        <dbReference type="PROSITE" id="PS51777"/>
    </source>
</evidence>
<gene>
    <name evidence="8" type="ORF">DEA37_0004251</name>
</gene>
<reference evidence="8 9" key="1">
    <citation type="journal article" date="2019" name="Gigascience">
        <title>Whole-genome sequence of the oriental lung fluke Paragonimus westermani.</title>
        <authorList>
            <person name="Oey H."/>
            <person name="Zakrzewski M."/>
            <person name="Narain K."/>
            <person name="Devi K.R."/>
            <person name="Agatsuma T."/>
            <person name="Nawaratna S."/>
            <person name="Gobert G.N."/>
            <person name="Jones M.K."/>
            <person name="Ragan M.A."/>
            <person name="McManus D.P."/>
            <person name="Krause L."/>
        </authorList>
    </citation>
    <scope>NUCLEOTIDE SEQUENCE [LARGE SCALE GENOMIC DNA]</scope>
    <source>
        <strain evidence="8 9">IND2009</strain>
    </source>
</reference>
<proteinExistence type="predicted"/>
<dbReference type="PANTHER" id="PTHR13886">
    <property type="entry name" value="JNK/SAPK-ASSOCIATED PROTEIN"/>
    <property type="match status" value="1"/>
</dbReference>
<feature type="compositionally biased region" description="Basic and acidic residues" evidence="5">
    <location>
        <begin position="215"/>
        <end position="230"/>
    </location>
</feature>
<feature type="region of interest" description="Disordered" evidence="5">
    <location>
        <begin position="663"/>
        <end position="730"/>
    </location>
</feature>
<keyword evidence="2" id="KW-0963">Cytoplasm</keyword>
<feature type="domain" description="RH1" evidence="6">
    <location>
        <begin position="3"/>
        <end position="91"/>
    </location>
</feature>
<evidence type="ECO:0000256" key="1">
    <source>
        <dbReference type="ARBA" id="ARBA00004496"/>
    </source>
</evidence>
<protein>
    <recommendedName>
        <fullName evidence="10">RH2 domain-containing protein</fullName>
    </recommendedName>
</protein>
<dbReference type="InterPro" id="IPR032486">
    <property type="entry name" value="JIP_LZII"/>
</dbReference>
<organism evidence="8 9">
    <name type="scientific">Paragonimus westermani</name>
    <dbReference type="NCBI Taxonomy" id="34504"/>
    <lineage>
        <taxon>Eukaryota</taxon>
        <taxon>Metazoa</taxon>
        <taxon>Spiralia</taxon>
        <taxon>Lophotrochozoa</taxon>
        <taxon>Platyhelminthes</taxon>
        <taxon>Trematoda</taxon>
        <taxon>Digenea</taxon>
        <taxon>Plagiorchiida</taxon>
        <taxon>Troglotremata</taxon>
        <taxon>Troglotrematidae</taxon>
        <taxon>Paragonimus</taxon>
    </lineage>
</organism>
<feature type="region of interest" description="Disordered" evidence="5">
    <location>
        <begin position="536"/>
        <end position="559"/>
    </location>
</feature>
<dbReference type="PANTHER" id="PTHR13886:SF4">
    <property type="entry name" value="JNK-INTERACTING PROTEIN 3"/>
    <property type="match status" value="1"/>
</dbReference>
<dbReference type="PROSITE" id="PS51777">
    <property type="entry name" value="RH2"/>
    <property type="match status" value="1"/>
</dbReference>
<dbReference type="Pfam" id="PF16471">
    <property type="entry name" value="JIP_LZII"/>
    <property type="match status" value="1"/>
</dbReference>
<evidence type="ECO:0000259" key="6">
    <source>
        <dbReference type="PROSITE" id="PS51776"/>
    </source>
</evidence>
<evidence type="ECO:0000256" key="3">
    <source>
        <dbReference type="ARBA" id="ARBA00023054"/>
    </source>
</evidence>
<dbReference type="Proteomes" id="UP000324629">
    <property type="component" value="Unassembled WGS sequence"/>
</dbReference>
<comment type="subcellular location">
    <subcellularLocation>
        <location evidence="1">Cytoplasm</location>
    </subcellularLocation>
</comment>
<feature type="domain" description="RH2" evidence="7">
    <location>
        <begin position="496"/>
        <end position="561"/>
    </location>
</feature>
<feature type="region of interest" description="Disordered" evidence="5">
    <location>
        <begin position="172"/>
        <end position="231"/>
    </location>
</feature>
<feature type="compositionally biased region" description="Basic and acidic residues" evidence="5">
    <location>
        <begin position="190"/>
        <end position="206"/>
    </location>
</feature>
<feature type="compositionally biased region" description="Polar residues" evidence="5">
    <location>
        <begin position="671"/>
        <end position="684"/>
    </location>
</feature>
<dbReference type="EMBL" id="QNGE01002065">
    <property type="protein sequence ID" value="KAA3676285.1"/>
    <property type="molecule type" value="Genomic_DNA"/>
</dbReference>
<accession>A0A5J4NL20</accession>
<evidence type="ECO:0000313" key="9">
    <source>
        <dbReference type="Proteomes" id="UP000324629"/>
    </source>
</evidence>
<comment type="caution">
    <text evidence="8">The sequence shown here is derived from an EMBL/GenBank/DDBJ whole genome shotgun (WGS) entry which is preliminary data.</text>
</comment>
<evidence type="ECO:0000313" key="8">
    <source>
        <dbReference type="EMBL" id="KAA3676285.1"/>
    </source>
</evidence>
<sequence>MASGNGQNKTVCSSTLSPRVYQLAQLVYAEFESLRRMYGEAPYSGLLPLNLKMLEEMDQLCADKRQLNVDLNLQIAEKNDVIFQLQRTKNLHDAAVKRLDHVEDELIASKKEAEERIDKLESMLRHHEMLSRNAQEHAARLEERDSRVQAELAIAHERYTELLRAYVDQAERAKTLDPSDTASQWTVNNIKHDHDLPQKTKTDGKPKSSQTEAKNTSHVDDNLSKGEGHKSLSSVEEDGFFKLSSSSSAMLLDAMKPADRVRSFIDLLVDDTMEYESILAPSSNGDREFDDEDEAGVVKEVEKLISENLDLCTTKNALNVVKNDLIRKLDDVTGEKLMLMKEVEYLRVNRDQTREEVNRLVRQLNEYQKQLAHVHTRLKLYEDVEDFCPTDMSLKPLKQNCSLVHAASCSLISQECTPDLKSLTRPQPPQVGSSIYLDNSLKHTIPGGFIRSVSVTVGPDMSGNNQEAGQSIVPDRRLSDPLISIKDPLSTGKLGEPCFTKREMARVIAERNYYKENLLELQDAVRYMEDMRARRNNHNDDVNPRGLTTRLSQRNHHEPGPFRQFFSNLQSVADDFATGLYELFTELEPIFTPSWPSEVYATGSGGSQRRRSAVFRNGSSELRRMFSHLLGHAAGQGTEAVFGTGNDFAAAVTSQSLTNSIPHLLGGDRPVSSTAADATSVNDGSRTHDLQHSASVHQPESARLASKVEGHRQSTNPICTAPAKPVSAPT</sequence>
<dbReference type="InterPro" id="IPR039911">
    <property type="entry name" value="JIP3/JIP4"/>
</dbReference>
<dbReference type="GO" id="GO:0019894">
    <property type="term" value="F:kinesin binding"/>
    <property type="evidence" value="ECO:0007669"/>
    <property type="project" value="TreeGrafter"/>
</dbReference>
<feature type="compositionally biased region" description="Polar residues" evidence="5">
    <location>
        <begin position="178"/>
        <end position="189"/>
    </location>
</feature>
<dbReference type="PROSITE" id="PS51776">
    <property type="entry name" value="RH1"/>
    <property type="match status" value="1"/>
</dbReference>
<evidence type="ECO:0000256" key="5">
    <source>
        <dbReference type="SAM" id="MobiDB-lite"/>
    </source>
</evidence>